<feature type="region of interest" description="Disordered" evidence="1">
    <location>
        <begin position="1"/>
        <end position="44"/>
    </location>
</feature>
<dbReference type="AlphaFoldDB" id="A0A150G3W3"/>
<dbReference type="Proteomes" id="UP000075714">
    <property type="component" value="Unassembled WGS sequence"/>
</dbReference>
<organism evidence="2 3">
    <name type="scientific">Gonium pectorale</name>
    <name type="common">Green alga</name>
    <dbReference type="NCBI Taxonomy" id="33097"/>
    <lineage>
        <taxon>Eukaryota</taxon>
        <taxon>Viridiplantae</taxon>
        <taxon>Chlorophyta</taxon>
        <taxon>core chlorophytes</taxon>
        <taxon>Chlorophyceae</taxon>
        <taxon>CS clade</taxon>
        <taxon>Chlamydomonadales</taxon>
        <taxon>Volvocaceae</taxon>
        <taxon>Gonium</taxon>
    </lineage>
</organism>
<protein>
    <submittedName>
        <fullName evidence="2">Uncharacterized protein</fullName>
    </submittedName>
</protein>
<name>A0A150G3W3_GONPE</name>
<keyword evidence="3" id="KW-1185">Reference proteome</keyword>
<evidence type="ECO:0000313" key="2">
    <source>
        <dbReference type="EMBL" id="KXZ43980.1"/>
    </source>
</evidence>
<sequence>MAGSSAAGEDVSMASAVQRSSGTGSGGDMSIAMEQGVQPAGSFDQWKNDTDLKIAGLVTRQAQLMEGQAQLMEGQAQLMEGLATVQQAVMKLQASQQQG</sequence>
<evidence type="ECO:0000313" key="3">
    <source>
        <dbReference type="Proteomes" id="UP000075714"/>
    </source>
</evidence>
<reference evidence="3" key="1">
    <citation type="journal article" date="2016" name="Nat. Commun.">
        <title>The Gonium pectorale genome demonstrates co-option of cell cycle regulation during the evolution of multicellularity.</title>
        <authorList>
            <person name="Hanschen E.R."/>
            <person name="Marriage T.N."/>
            <person name="Ferris P.J."/>
            <person name="Hamaji T."/>
            <person name="Toyoda A."/>
            <person name="Fujiyama A."/>
            <person name="Neme R."/>
            <person name="Noguchi H."/>
            <person name="Minakuchi Y."/>
            <person name="Suzuki M."/>
            <person name="Kawai-Toyooka H."/>
            <person name="Smith D.R."/>
            <person name="Sparks H."/>
            <person name="Anderson J."/>
            <person name="Bakaric R."/>
            <person name="Luria V."/>
            <person name="Karger A."/>
            <person name="Kirschner M.W."/>
            <person name="Durand P.M."/>
            <person name="Michod R.E."/>
            <person name="Nozaki H."/>
            <person name="Olson B.J."/>
        </authorList>
    </citation>
    <scope>NUCLEOTIDE SEQUENCE [LARGE SCALE GENOMIC DNA]</scope>
    <source>
        <strain evidence="3">NIES-2863</strain>
    </source>
</reference>
<comment type="caution">
    <text evidence="2">The sequence shown here is derived from an EMBL/GenBank/DDBJ whole genome shotgun (WGS) entry which is preliminary data.</text>
</comment>
<accession>A0A150G3W3</accession>
<proteinExistence type="predicted"/>
<dbReference type="EMBL" id="LSYV01000077">
    <property type="protein sequence ID" value="KXZ43980.1"/>
    <property type="molecule type" value="Genomic_DNA"/>
</dbReference>
<evidence type="ECO:0000256" key="1">
    <source>
        <dbReference type="SAM" id="MobiDB-lite"/>
    </source>
</evidence>
<gene>
    <name evidence="2" type="ORF">GPECTOR_76g802</name>
</gene>